<protein>
    <submittedName>
        <fullName evidence="10">Sensor histidine kinase</fullName>
    </submittedName>
</protein>
<keyword evidence="4" id="KW-0808">Transferase</keyword>
<dbReference type="Gene3D" id="3.30.565.10">
    <property type="entry name" value="Histidine kinase-like ATPase, C-terminal domain"/>
    <property type="match status" value="1"/>
</dbReference>
<evidence type="ECO:0000256" key="1">
    <source>
        <dbReference type="ARBA" id="ARBA00004651"/>
    </source>
</evidence>
<keyword evidence="8" id="KW-1133">Transmembrane helix</keyword>
<organism evidence="10 11">
    <name type="scientific">Paenibacillus xerothermodurans</name>
    <dbReference type="NCBI Taxonomy" id="1977292"/>
    <lineage>
        <taxon>Bacteria</taxon>
        <taxon>Bacillati</taxon>
        <taxon>Bacillota</taxon>
        <taxon>Bacilli</taxon>
        <taxon>Bacillales</taxon>
        <taxon>Paenibacillaceae</taxon>
        <taxon>Paenibacillus</taxon>
    </lineage>
</organism>
<evidence type="ECO:0000256" key="2">
    <source>
        <dbReference type="ARBA" id="ARBA00022475"/>
    </source>
</evidence>
<dbReference type="SMART" id="SM00387">
    <property type="entry name" value="HATPase_c"/>
    <property type="match status" value="1"/>
</dbReference>
<dbReference type="SUPFAM" id="SSF158472">
    <property type="entry name" value="HAMP domain-like"/>
    <property type="match status" value="1"/>
</dbReference>
<keyword evidence="3" id="KW-0597">Phosphoprotein</keyword>
<evidence type="ECO:0000256" key="6">
    <source>
        <dbReference type="ARBA" id="ARBA00023136"/>
    </source>
</evidence>
<name>A0A2W1NGS3_PAEXE</name>
<dbReference type="InterPro" id="IPR050640">
    <property type="entry name" value="Bact_2-comp_sensor_kinase"/>
</dbReference>
<keyword evidence="11" id="KW-1185">Reference proteome</keyword>
<feature type="transmembrane region" description="Helical" evidence="8">
    <location>
        <begin position="47"/>
        <end position="67"/>
    </location>
</feature>
<evidence type="ECO:0000256" key="8">
    <source>
        <dbReference type="SAM" id="Phobius"/>
    </source>
</evidence>
<dbReference type="Proteomes" id="UP000214746">
    <property type="component" value="Unassembled WGS sequence"/>
</dbReference>
<dbReference type="GO" id="GO:0000155">
    <property type="term" value="F:phosphorelay sensor kinase activity"/>
    <property type="evidence" value="ECO:0007669"/>
    <property type="project" value="InterPro"/>
</dbReference>
<dbReference type="InterPro" id="IPR003660">
    <property type="entry name" value="HAMP_dom"/>
</dbReference>
<feature type="transmembrane region" description="Helical" evidence="8">
    <location>
        <begin position="337"/>
        <end position="356"/>
    </location>
</feature>
<dbReference type="PANTHER" id="PTHR34220">
    <property type="entry name" value="SENSOR HISTIDINE KINASE YPDA"/>
    <property type="match status" value="1"/>
</dbReference>
<gene>
    <name evidence="10" type="ORF">CBW46_000450</name>
</gene>
<dbReference type="CDD" id="cd06225">
    <property type="entry name" value="HAMP"/>
    <property type="match status" value="1"/>
</dbReference>
<dbReference type="OrthoDB" id="9776552at2"/>
<dbReference type="Gene3D" id="3.30.450.20">
    <property type="entry name" value="PAS domain"/>
    <property type="match status" value="1"/>
</dbReference>
<evidence type="ECO:0000256" key="3">
    <source>
        <dbReference type="ARBA" id="ARBA00022553"/>
    </source>
</evidence>
<keyword evidence="5 10" id="KW-0418">Kinase</keyword>
<dbReference type="AlphaFoldDB" id="A0A2W1NGS3"/>
<comment type="subcellular location">
    <subcellularLocation>
        <location evidence="1">Cell membrane</location>
        <topology evidence="1">Multi-pass membrane protein</topology>
    </subcellularLocation>
</comment>
<dbReference type="InterPro" id="IPR010559">
    <property type="entry name" value="Sig_transdc_His_kin_internal"/>
</dbReference>
<reference evidence="10" key="1">
    <citation type="submission" date="2018-06" db="EMBL/GenBank/DDBJ databases">
        <title>Paenibacillus xerothermodurans sp. nov. an extremely dry heat resistant spore forming bacterium isolated from the soil of Cape Canaveral, Florida.</title>
        <authorList>
            <person name="Seuylemezian A."/>
            <person name="Kaur N."/>
            <person name="Patil P."/>
            <person name="Patil P."/>
            <person name="Mayilraj S."/>
            <person name="Vaishampayan P."/>
        </authorList>
    </citation>
    <scope>NUCLEOTIDE SEQUENCE [LARGE SCALE GENOMIC DNA]</scope>
    <source>
        <strain evidence="10">ATCC 27380</strain>
    </source>
</reference>
<feature type="domain" description="HAMP" evidence="9">
    <location>
        <begin position="358"/>
        <end position="410"/>
    </location>
</feature>
<evidence type="ECO:0000259" key="9">
    <source>
        <dbReference type="PROSITE" id="PS50885"/>
    </source>
</evidence>
<feature type="region of interest" description="Disordered" evidence="7">
    <location>
        <begin position="1"/>
        <end position="27"/>
    </location>
</feature>
<dbReference type="GO" id="GO:0005886">
    <property type="term" value="C:plasma membrane"/>
    <property type="evidence" value="ECO:0007669"/>
    <property type="project" value="UniProtKB-SubCell"/>
</dbReference>
<proteinExistence type="predicted"/>
<dbReference type="Gene3D" id="6.10.340.10">
    <property type="match status" value="1"/>
</dbReference>
<dbReference type="SMART" id="SM00304">
    <property type="entry name" value="HAMP"/>
    <property type="match status" value="1"/>
</dbReference>
<evidence type="ECO:0000256" key="7">
    <source>
        <dbReference type="SAM" id="MobiDB-lite"/>
    </source>
</evidence>
<evidence type="ECO:0000256" key="4">
    <source>
        <dbReference type="ARBA" id="ARBA00022679"/>
    </source>
</evidence>
<dbReference type="PROSITE" id="PS50885">
    <property type="entry name" value="HAMP"/>
    <property type="match status" value="1"/>
</dbReference>
<evidence type="ECO:0000313" key="11">
    <source>
        <dbReference type="Proteomes" id="UP000214746"/>
    </source>
</evidence>
<dbReference type="Pfam" id="PF06580">
    <property type="entry name" value="His_kinase"/>
    <property type="match status" value="1"/>
</dbReference>
<keyword evidence="2" id="KW-1003">Cell membrane</keyword>
<dbReference type="InterPro" id="IPR036890">
    <property type="entry name" value="HATPase_C_sf"/>
</dbReference>
<accession>A0A2W1NGS3</accession>
<dbReference type="SUPFAM" id="SSF55874">
    <property type="entry name" value="ATPase domain of HSP90 chaperone/DNA topoisomerase II/histidine kinase"/>
    <property type="match status" value="1"/>
</dbReference>
<dbReference type="EMBL" id="NHRJ02000001">
    <property type="protein sequence ID" value="PZE22301.1"/>
    <property type="molecule type" value="Genomic_DNA"/>
</dbReference>
<dbReference type="Pfam" id="PF00672">
    <property type="entry name" value="HAMP"/>
    <property type="match status" value="1"/>
</dbReference>
<evidence type="ECO:0000313" key="10">
    <source>
        <dbReference type="EMBL" id="PZE22301.1"/>
    </source>
</evidence>
<keyword evidence="8" id="KW-0812">Transmembrane</keyword>
<dbReference type="InterPro" id="IPR003594">
    <property type="entry name" value="HATPase_dom"/>
</dbReference>
<keyword evidence="6 8" id="KW-0472">Membrane</keyword>
<dbReference type="PANTHER" id="PTHR34220:SF7">
    <property type="entry name" value="SENSOR HISTIDINE KINASE YPDA"/>
    <property type="match status" value="1"/>
</dbReference>
<dbReference type="Pfam" id="PF02518">
    <property type="entry name" value="HATPase_c"/>
    <property type="match status" value="1"/>
</dbReference>
<sequence length="631" mass="71779">MKIRRFSAGYFTGKSGARPGSSGNRRQTVERVATMRRWNDRMLKTKMFIAFSIVSLFIVGVTCVTFYCKNTGDVTNQTFALSKIISKQLSEMINLYTQNIQELSLAISIDPSIQNHLFEFYKASNPIHKETIGYKLNPVLFNFSYPKSYVESISIYTLDEHLYQYTKLVKPRPMMPFSSRHLSEFGRVLSNKPFMLIPADEGVGSRDKPGKVVSFIRKINKIPTQTTIGFVAIDINVNAFRIMLANPNANELEHTMHVVIADDTGRIIFENGTAPAGDSTGRFDAAVFQKPITHGELQWRDKRYLYAFERSHYTGWNTVILIPKDVVLLKQKRIQDIVFIVGAVSMMLVAAVSYMLSHQITLPLHKLMRKMSRVELGDFNQRMEYEGNNEIGRLSKMYNHMLDSISRLIHQVYESRLAENHAQLSALHAQINPHFLYNTLNIMKSISRLRGIEEVAEISESLAGLFQYSMKNLAHPVPLRKELEHIHNYFKIQQHRFGDRMELWCDVPEPLLDAAILKLTIQPLVENAVNHGLRKMKNGGRIHIQAFRRDHALVLEVTDNGEGMSEAERTQLQASLDNSTPLDHDHGVTNGIGVLNIHQRIQLSYGKEYGLKVASAPGRGTTVTLLFPNES</sequence>
<comment type="caution">
    <text evidence="10">The sequence shown here is derived from an EMBL/GenBank/DDBJ whole genome shotgun (WGS) entry which is preliminary data.</text>
</comment>
<evidence type="ECO:0000256" key="5">
    <source>
        <dbReference type="ARBA" id="ARBA00022777"/>
    </source>
</evidence>